<sequence>MEMTKELKKQWSQTLGDNGGDRHRRGSQEMSPLTCHRPPRVRPVVHPVRTPRSMCTNTWLKPTGAYLTGASSTRRKRKNKMEATMDVFAKNIKEALSQSDDTELQLKLQAAQHAHKLKMMTLFTQFLAGRQAYQPPPFLGHAAGSSSYSDHVHSPRFGQEYSHPAPFTQDHKWPILHQNDGHPCPPFYQDYVSAGPFHHSHHPFFPAERTPLLPPDTPPPQNVTTLQPPPSH</sequence>
<proteinExistence type="predicted"/>
<gene>
    <name evidence="2" type="ORF">G5714_014852</name>
</gene>
<evidence type="ECO:0000313" key="2">
    <source>
        <dbReference type="EMBL" id="KAF4103865.1"/>
    </source>
</evidence>
<feature type="compositionally biased region" description="Pro residues" evidence="1">
    <location>
        <begin position="212"/>
        <end position="232"/>
    </location>
</feature>
<accession>A0A7J6CB87</accession>
<dbReference type="Proteomes" id="UP000579812">
    <property type="component" value="Unassembled WGS sequence"/>
</dbReference>
<evidence type="ECO:0000256" key="1">
    <source>
        <dbReference type="SAM" id="MobiDB-lite"/>
    </source>
</evidence>
<dbReference type="AlphaFoldDB" id="A0A7J6CB87"/>
<dbReference type="EMBL" id="JAAMOB010000015">
    <property type="protein sequence ID" value="KAF4103865.1"/>
    <property type="molecule type" value="Genomic_DNA"/>
</dbReference>
<organism evidence="2 3">
    <name type="scientific">Onychostoma macrolepis</name>
    <dbReference type="NCBI Taxonomy" id="369639"/>
    <lineage>
        <taxon>Eukaryota</taxon>
        <taxon>Metazoa</taxon>
        <taxon>Chordata</taxon>
        <taxon>Craniata</taxon>
        <taxon>Vertebrata</taxon>
        <taxon>Euteleostomi</taxon>
        <taxon>Actinopterygii</taxon>
        <taxon>Neopterygii</taxon>
        <taxon>Teleostei</taxon>
        <taxon>Ostariophysi</taxon>
        <taxon>Cypriniformes</taxon>
        <taxon>Cyprinidae</taxon>
        <taxon>Acrossocheilinae</taxon>
        <taxon>Onychostoma</taxon>
    </lineage>
</organism>
<protein>
    <submittedName>
        <fullName evidence="2">Uncharacterized protein</fullName>
    </submittedName>
</protein>
<keyword evidence="3" id="KW-1185">Reference proteome</keyword>
<comment type="caution">
    <text evidence="2">The sequence shown here is derived from an EMBL/GenBank/DDBJ whole genome shotgun (WGS) entry which is preliminary data.</text>
</comment>
<reference evidence="2 3" key="1">
    <citation type="submission" date="2020-04" db="EMBL/GenBank/DDBJ databases">
        <title>Chromosome-level genome assembly of a cyprinid fish Onychostoma macrolepis by integration of Nanopore Sequencing, Bionano and Hi-C technology.</title>
        <authorList>
            <person name="Wang D."/>
        </authorList>
    </citation>
    <scope>NUCLEOTIDE SEQUENCE [LARGE SCALE GENOMIC DNA]</scope>
    <source>
        <strain evidence="2">SWU-2019</strain>
        <tissue evidence="2">Muscle</tissue>
    </source>
</reference>
<name>A0A7J6CB87_9TELE</name>
<feature type="region of interest" description="Disordered" evidence="1">
    <location>
        <begin position="203"/>
        <end position="232"/>
    </location>
</feature>
<feature type="region of interest" description="Disordered" evidence="1">
    <location>
        <begin position="1"/>
        <end position="45"/>
    </location>
</feature>
<evidence type="ECO:0000313" key="3">
    <source>
        <dbReference type="Proteomes" id="UP000579812"/>
    </source>
</evidence>